<dbReference type="PANTHER" id="PTHR12243:SF60">
    <property type="entry name" value="SI:CH211-15D5.12-RELATED"/>
    <property type="match status" value="1"/>
</dbReference>
<dbReference type="GO" id="GO:0006357">
    <property type="term" value="P:regulation of transcription by RNA polymerase II"/>
    <property type="evidence" value="ECO:0007669"/>
    <property type="project" value="TreeGrafter"/>
</dbReference>
<feature type="region of interest" description="Disordered" evidence="1">
    <location>
        <begin position="131"/>
        <end position="163"/>
    </location>
</feature>
<evidence type="ECO:0000259" key="2">
    <source>
        <dbReference type="PROSITE" id="PS51029"/>
    </source>
</evidence>
<dbReference type="GO" id="GO:0005667">
    <property type="term" value="C:transcription regulator complex"/>
    <property type="evidence" value="ECO:0007669"/>
    <property type="project" value="TreeGrafter"/>
</dbReference>
<protein>
    <submittedName>
        <fullName evidence="3">Transcription factor Adf-1</fullName>
    </submittedName>
</protein>
<gene>
    <name evidence="3" type="primary">ADF1</name>
</gene>
<accession>A0A034W7E2</accession>
<dbReference type="PANTHER" id="PTHR12243">
    <property type="entry name" value="MADF DOMAIN TRANSCRIPTION FACTOR"/>
    <property type="match status" value="1"/>
</dbReference>
<dbReference type="InterPro" id="IPR039353">
    <property type="entry name" value="TF_Adf1"/>
</dbReference>
<dbReference type="SMART" id="SM00595">
    <property type="entry name" value="MADF"/>
    <property type="match status" value="1"/>
</dbReference>
<dbReference type="EMBL" id="GAKP01008887">
    <property type="protein sequence ID" value="JAC50065.1"/>
    <property type="molecule type" value="Transcribed_RNA"/>
</dbReference>
<proteinExistence type="predicted"/>
<name>A0A034W7E2_BACDO</name>
<dbReference type="Pfam" id="PF10545">
    <property type="entry name" value="MADF_DNA_bdg"/>
    <property type="match status" value="1"/>
</dbReference>
<dbReference type="GO" id="GO:0005634">
    <property type="term" value="C:nucleus"/>
    <property type="evidence" value="ECO:0007669"/>
    <property type="project" value="TreeGrafter"/>
</dbReference>
<reference evidence="3" key="1">
    <citation type="journal article" date="2014" name="BMC Genomics">
        <title>Characterizing the developmental transcriptome of the oriental fruit fly, Bactrocera dorsalis (Diptera: Tephritidae) through comparative genomic analysis with Drosophila melanogaster utilizing modENCODE datasets.</title>
        <authorList>
            <person name="Geib S.M."/>
            <person name="Calla B."/>
            <person name="Hall B."/>
            <person name="Hou S."/>
            <person name="Manoukis N.C."/>
        </authorList>
    </citation>
    <scope>NUCLEOTIDE SEQUENCE</scope>
    <source>
        <strain evidence="3">Punador</strain>
    </source>
</reference>
<feature type="compositionally biased region" description="Basic and acidic residues" evidence="1">
    <location>
        <begin position="142"/>
        <end position="163"/>
    </location>
</feature>
<organism evidence="3">
    <name type="scientific">Bactrocera dorsalis</name>
    <name type="common">Oriental fruit fly</name>
    <name type="synonym">Dacus dorsalis</name>
    <dbReference type="NCBI Taxonomy" id="27457"/>
    <lineage>
        <taxon>Eukaryota</taxon>
        <taxon>Metazoa</taxon>
        <taxon>Ecdysozoa</taxon>
        <taxon>Arthropoda</taxon>
        <taxon>Hexapoda</taxon>
        <taxon>Insecta</taxon>
        <taxon>Pterygota</taxon>
        <taxon>Neoptera</taxon>
        <taxon>Endopterygota</taxon>
        <taxon>Diptera</taxon>
        <taxon>Brachycera</taxon>
        <taxon>Muscomorpha</taxon>
        <taxon>Tephritoidea</taxon>
        <taxon>Tephritidae</taxon>
        <taxon>Bactrocera</taxon>
        <taxon>Bactrocera</taxon>
    </lineage>
</organism>
<evidence type="ECO:0000256" key="1">
    <source>
        <dbReference type="SAM" id="MobiDB-lite"/>
    </source>
</evidence>
<dbReference type="RefSeq" id="XP_011214610.2">
    <property type="nucleotide sequence ID" value="XM_011216308.4"/>
</dbReference>
<evidence type="ECO:0000313" key="3">
    <source>
        <dbReference type="EMBL" id="JAC50065.1"/>
    </source>
</evidence>
<dbReference type="KEGG" id="bdr:105234080"/>
<dbReference type="InterPro" id="IPR006578">
    <property type="entry name" value="MADF-dom"/>
</dbReference>
<dbReference type="AlphaFoldDB" id="A0A034W7E2"/>
<feature type="domain" description="MADF" evidence="2">
    <location>
        <begin position="4"/>
        <end position="95"/>
    </location>
</feature>
<dbReference type="PROSITE" id="PS51029">
    <property type="entry name" value="MADF"/>
    <property type="match status" value="1"/>
</dbReference>
<sequence length="221" mass="26317">MERKLIKAVRLHPCLYDRSSPLFRNLLLKERQWKTVALSTGASVEQCKQRWKSLRDRFVREIVTQKSKSEEEVEAEEKKEWCYLKLMRFLTKHVNPRKSKTQFGKDDQNSCSDSPATTQHDFEWVELLQEESAPNDSQPCRDTPKPNDVPKRQRLDEEQHTNNEAFERLTRFYETMETVFSTQKESKNKAFLALLDELLQKKTEEMQDRLKMEILNHVHNS</sequence>
<dbReference type="OrthoDB" id="6147983at2759"/>
<dbReference type="GeneID" id="105234080"/>